<dbReference type="InterPro" id="IPR011047">
    <property type="entry name" value="Quinoprotein_ADH-like_sf"/>
</dbReference>
<evidence type="ECO:0000256" key="6">
    <source>
        <dbReference type="ARBA" id="ARBA00022846"/>
    </source>
</evidence>
<sequence>MELELSAVIGFSGNVIQGLILHPDNEHIIYPLGSTIVVRHIVSRVQTFLRGHDQRVSCITISRSGNLIASGQQTHMGFQAQAIIWDFNTKQPLQTIKLHKVLVQSLHFSPNELYLASLGGQDDNMLVIWDVSTGKGLCGSTIGHEPGFEVKFYNSSDSKLITVQNLIVKIWDADYVSKKLNFQAVNLGNIKRQILNVVIHPSDRFAYVGTRTGDILELNLENALYRRAGPARKLFSQGVQCMALLPNGDLLVGAGDGTLAKLGSQNLQVKVQAEVLGGPTSISLTSDATHMFLGTSQSNIYFVDSDELKAELRNTCHYERINDIAFPLNYSEVFATCSINDIRVWNARNRQELLRIQVQNLECNCIGFTPDGKSIISGWNDGKIRAFLPQSGKLLYAINDAHRHGVTAIISANNSTRVLSGGIEGEVRIWKIGKQTQTMESSMKEHRGRVWAIQINRNNDLAVTASSDGSCIVWDLRSFSRVICLFESTMFKQVLYNADESQLLTTGSDRKITYWDTFDGQSIRMLDGSEEGEVNALAITREGDYFVSGGEDQRVKFWSYDEGVILYEGIGHSGSINKIAFSPDQRSIVTVGAEGAIFMWNVPETPQQ</sequence>
<keyword evidence="3" id="KW-0963">Cytoplasm</keyword>
<dbReference type="EMBL" id="CAJZBQ010000011">
    <property type="protein sequence ID" value="CAG9314045.1"/>
    <property type="molecule type" value="Genomic_DNA"/>
</dbReference>
<keyword evidence="13" id="KW-1185">Reference proteome</keyword>
<keyword evidence="6" id="KW-0282">Flagellum</keyword>
<dbReference type="InterPro" id="IPR019775">
    <property type="entry name" value="WD40_repeat_CS"/>
</dbReference>
<dbReference type="SUPFAM" id="SSF50978">
    <property type="entry name" value="WD40 repeat-like"/>
    <property type="match status" value="1"/>
</dbReference>
<feature type="repeat" description="WD" evidence="11">
    <location>
        <begin position="399"/>
        <end position="440"/>
    </location>
</feature>
<dbReference type="Pfam" id="PF00400">
    <property type="entry name" value="WD40"/>
    <property type="match status" value="6"/>
</dbReference>
<evidence type="ECO:0000256" key="10">
    <source>
        <dbReference type="ARBA" id="ARBA00029552"/>
    </source>
</evidence>
<dbReference type="PANTHER" id="PTHR13720">
    <property type="entry name" value="WD-40 REPEAT PROTEIN"/>
    <property type="match status" value="1"/>
</dbReference>
<keyword evidence="8" id="KW-0966">Cell projection</keyword>
<feature type="repeat" description="WD" evidence="11">
    <location>
        <begin position="569"/>
        <end position="608"/>
    </location>
</feature>
<feature type="repeat" description="WD" evidence="11">
    <location>
        <begin position="527"/>
        <end position="568"/>
    </location>
</feature>
<dbReference type="SUPFAM" id="SSF50998">
    <property type="entry name" value="Quinoprotein alcohol dehydrogenase-like"/>
    <property type="match status" value="1"/>
</dbReference>
<dbReference type="FunFam" id="2.130.10.10:FF:001320">
    <property type="entry name" value="Predicted protein"/>
    <property type="match status" value="1"/>
</dbReference>
<evidence type="ECO:0000256" key="9">
    <source>
        <dbReference type="ARBA" id="ARBA00029456"/>
    </source>
</evidence>
<evidence type="ECO:0000256" key="11">
    <source>
        <dbReference type="PROSITE-ProRule" id="PRU00221"/>
    </source>
</evidence>
<dbReference type="FunFam" id="2.130.10.10:FF:000207">
    <property type="entry name" value="Cilia- and flagella-associated protein 52"/>
    <property type="match status" value="1"/>
</dbReference>
<keyword evidence="4 11" id="KW-0853">WD repeat</keyword>
<name>A0AAU9IGJ5_9CILI</name>
<feature type="repeat" description="WD" evidence="11">
    <location>
        <begin position="443"/>
        <end position="478"/>
    </location>
</feature>
<dbReference type="PROSITE" id="PS50082">
    <property type="entry name" value="WD_REPEATS_2"/>
    <property type="match status" value="4"/>
</dbReference>
<keyword evidence="5" id="KW-0677">Repeat</keyword>
<proteinExistence type="inferred from homology"/>
<dbReference type="GO" id="GO:0031514">
    <property type="term" value="C:motile cilium"/>
    <property type="evidence" value="ECO:0007669"/>
    <property type="project" value="UniProtKB-SubCell"/>
</dbReference>
<evidence type="ECO:0000256" key="1">
    <source>
        <dbReference type="ARBA" id="ARBA00004230"/>
    </source>
</evidence>
<accession>A0AAU9IGJ5</accession>
<evidence type="ECO:0000313" key="13">
    <source>
        <dbReference type="Proteomes" id="UP001162131"/>
    </source>
</evidence>
<comment type="caution">
    <text evidence="12">The sequence shown here is derived from an EMBL/GenBank/DDBJ whole genome shotgun (WGS) entry which is preliminary data.</text>
</comment>
<dbReference type="CDD" id="cd00200">
    <property type="entry name" value="WD40"/>
    <property type="match status" value="1"/>
</dbReference>
<dbReference type="PROSITE" id="PS50294">
    <property type="entry name" value="WD_REPEATS_REGION"/>
    <property type="match status" value="2"/>
</dbReference>
<evidence type="ECO:0000256" key="4">
    <source>
        <dbReference type="ARBA" id="ARBA00022574"/>
    </source>
</evidence>
<evidence type="ECO:0000256" key="2">
    <source>
        <dbReference type="ARBA" id="ARBA00004496"/>
    </source>
</evidence>
<evidence type="ECO:0000256" key="5">
    <source>
        <dbReference type="ARBA" id="ARBA00022737"/>
    </source>
</evidence>
<comment type="similarity">
    <text evidence="9">Belongs to the CFAP52 family.</text>
</comment>
<comment type="subcellular location">
    <subcellularLocation>
        <location evidence="1">Cell projection</location>
        <location evidence="1">Cilium</location>
        <location evidence="1">Flagellum</location>
    </subcellularLocation>
    <subcellularLocation>
        <location evidence="2">Cytoplasm</location>
    </subcellularLocation>
</comment>
<dbReference type="PANTHER" id="PTHR13720:SF14">
    <property type="entry name" value="CILIA- AND FLAGELLA-ASSOCIATED PROTEIN 52"/>
    <property type="match status" value="1"/>
</dbReference>
<dbReference type="AlphaFoldDB" id="A0AAU9IGJ5"/>
<evidence type="ECO:0000256" key="3">
    <source>
        <dbReference type="ARBA" id="ARBA00022490"/>
    </source>
</evidence>
<dbReference type="InterPro" id="IPR050630">
    <property type="entry name" value="WD_repeat_EMAP"/>
</dbReference>
<dbReference type="PROSITE" id="PS00678">
    <property type="entry name" value="WD_REPEATS_1"/>
    <property type="match status" value="2"/>
</dbReference>
<keyword evidence="7" id="KW-0969">Cilium</keyword>
<evidence type="ECO:0000313" key="12">
    <source>
        <dbReference type="EMBL" id="CAG9314045.1"/>
    </source>
</evidence>
<dbReference type="Proteomes" id="UP001162131">
    <property type="component" value="Unassembled WGS sequence"/>
</dbReference>
<evidence type="ECO:0000256" key="7">
    <source>
        <dbReference type="ARBA" id="ARBA00023069"/>
    </source>
</evidence>
<dbReference type="InterPro" id="IPR001680">
    <property type="entry name" value="WD40_rpt"/>
</dbReference>
<dbReference type="Gene3D" id="2.130.10.10">
    <property type="entry name" value="YVTN repeat-like/Quinoprotein amine dehydrogenase"/>
    <property type="match status" value="3"/>
</dbReference>
<reference evidence="12" key="1">
    <citation type="submission" date="2021-09" db="EMBL/GenBank/DDBJ databases">
        <authorList>
            <consortium name="AG Swart"/>
            <person name="Singh M."/>
            <person name="Singh A."/>
            <person name="Seah K."/>
            <person name="Emmerich C."/>
        </authorList>
    </citation>
    <scope>NUCLEOTIDE SEQUENCE</scope>
    <source>
        <strain evidence="12">ATCC30299</strain>
    </source>
</reference>
<dbReference type="SMART" id="SM00320">
    <property type="entry name" value="WD40"/>
    <property type="match status" value="10"/>
</dbReference>
<dbReference type="InterPro" id="IPR036322">
    <property type="entry name" value="WD40_repeat_dom_sf"/>
</dbReference>
<dbReference type="InterPro" id="IPR015943">
    <property type="entry name" value="WD40/YVTN_repeat-like_dom_sf"/>
</dbReference>
<dbReference type="GO" id="GO:0005930">
    <property type="term" value="C:axoneme"/>
    <property type="evidence" value="ECO:0007669"/>
    <property type="project" value="UniProtKB-ARBA"/>
</dbReference>
<protein>
    <recommendedName>
        <fullName evidence="10">Cilia- and flagella-associated protein 52</fullName>
    </recommendedName>
</protein>
<evidence type="ECO:0000256" key="8">
    <source>
        <dbReference type="ARBA" id="ARBA00023273"/>
    </source>
</evidence>
<gene>
    <name evidence="12" type="ORF">BSTOLATCC_MIC9843</name>
</gene>
<organism evidence="12 13">
    <name type="scientific">Blepharisma stoltei</name>
    <dbReference type="NCBI Taxonomy" id="1481888"/>
    <lineage>
        <taxon>Eukaryota</taxon>
        <taxon>Sar</taxon>
        <taxon>Alveolata</taxon>
        <taxon>Ciliophora</taxon>
        <taxon>Postciliodesmatophora</taxon>
        <taxon>Heterotrichea</taxon>
        <taxon>Heterotrichida</taxon>
        <taxon>Blepharismidae</taxon>
        <taxon>Blepharisma</taxon>
    </lineage>
</organism>